<keyword evidence="1" id="KW-0175">Coiled coil</keyword>
<protein>
    <submittedName>
        <fullName evidence="2">Uncharacterized protein</fullName>
    </submittedName>
</protein>
<name>A0A5B7HWP9_PORTR</name>
<evidence type="ECO:0000313" key="2">
    <source>
        <dbReference type="EMBL" id="MPC74285.1"/>
    </source>
</evidence>
<gene>
    <name evidence="2" type="ORF">E2C01_068642</name>
</gene>
<accession>A0A5B7HWP9</accession>
<comment type="caution">
    <text evidence="2">The sequence shown here is derived from an EMBL/GenBank/DDBJ whole genome shotgun (WGS) entry which is preliminary data.</text>
</comment>
<dbReference type="EMBL" id="VSRR010038635">
    <property type="protein sequence ID" value="MPC74285.1"/>
    <property type="molecule type" value="Genomic_DNA"/>
</dbReference>
<dbReference type="Proteomes" id="UP000324222">
    <property type="component" value="Unassembled WGS sequence"/>
</dbReference>
<keyword evidence="3" id="KW-1185">Reference proteome</keyword>
<evidence type="ECO:0000256" key="1">
    <source>
        <dbReference type="SAM" id="Coils"/>
    </source>
</evidence>
<evidence type="ECO:0000313" key="3">
    <source>
        <dbReference type="Proteomes" id="UP000324222"/>
    </source>
</evidence>
<proteinExistence type="predicted"/>
<feature type="coiled-coil region" evidence="1">
    <location>
        <begin position="34"/>
        <end position="61"/>
    </location>
</feature>
<reference evidence="2 3" key="1">
    <citation type="submission" date="2019-05" db="EMBL/GenBank/DDBJ databases">
        <title>Another draft genome of Portunus trituberculatus and its Hox gene families provides insights of decapod evolution.</title>
        <authorList>
            <person name="Jeong J.-H."/>
            <person name="Song I."/>
            <person name="Kim S."/>
            <person name="Choi T."/>
            <person name="Kim D."/>
            <person name="Ryu S."/>
            <person name="Kim W."/>
        </authorList>
    </citation>
    <scope>NUCLEOTIDE SEQUENCE [LARGE SCALE GENOMIC DNA]</scope>
    <source>
        <tissue evidence="2">Muscle</tissue>
    </source>
</reference>
<sequence>MARPISELRKLSRAQISRLNKDDLVESILTSPEKAEDNAQLTALSETLNALRDEVAQLKKTLTDPNSVVNKKLAEM</sequence>
<organism evidence="2 3">
    <name type="scientific">Portunus trituberculatus</name>
    <name type="common">Swimming crab</name>
    <name type="synonym">Neptunus trituberculatus</name>
    <dbReference type="NCBI Taxonomy" id="210409"/>
    <lineage>
        <taxon>Eukaryota</taxon>
        <taxon>Metazoa</taxon>
        <taxon>Ecdysozoa</taxon>
        <taxon>Arthropoda</taxon>
        <taxon>Crustacea</taxon>
        <taxon>Multicrustacea</taxon>
        <taxon>Malacostraca</taxon>
        <taxon>Eumalacostraca</taxon>
        <taxon>Eucarida</taxon>
        <taxon>Decapoda</taxon>
        <taxon>Pleocyemata</taxon>
        <taxon>Brachyura</taxon>
        <taxon>Eubrachyura</taxon>
        <taxon>Portunoidea</taxon>
        <taxon>Portunidae</taxon>
        <taxon>Portuninae</taxon>
        <taxon>Portunus</taxon>
    </lineage>
</organism>
<dbReference type="AlphaFoldDB" id="A0A5B7HWP9"/>